<feature type="compositionally biased region" description="Basic and acidic residues" evidence="3">
    <location>
        <begin position="916"/>
        <end position="929"/>
    </location>
</feature>
<feature type="compositionally biased region" description="Basic residues" evidence="3">
    <location>
        <begin position="1700"/>
        <end position="1715"/>
    </location>
</feature>
<feature type="compositionally biased region" description="Basic and acidic residues" evidence="3">
    <location>
        <begin position="757"/>
        <end position="783"/>
    </location>
</feature>
<feature type="region of interest" description="Disordered" evidence="3">
    <location>
        <begin position="897"/>
        <end position="929"/>
    </location>
</feature>
<feature type="compositionally biased region" description="Basic and acidic residues" evidence="3">
    <location>
        <begin position="716"/>
        <end position="729"/>
    </location>
</feature>
<feature type="compositionally biased region" description="Basic and acidic residues" evidence="3">
    <location>
        <begin position="1667"/>
        <end position="1684"/>
    </location>
</feature>
<feature type="compositionally biased region" description="Basic and acidic residues" evidence="3">
    <location>
        <begin position="1239"/>
        <end position="1248"/>
    </location>
</feature>
<feature type="compositionally biased region" description="Basic and acidic residues" evidence="3">
    <location>
        <begin position="528"/>
        <end position="537"/>
    </location>
</feature>
<evidence type="ECO:0000313" key="5">
    <source>
        <dbReference type="EMBL" id="CAB3980549.1"/>
    </source>
</evidence>
<evidence type="ECO:0000313" key="6">
    <source>
        <dbReference type="Proteomes" id="UP001152795"/>
    </source>
</evidence>
<feature type="compositionally biased region" description="Basic and acidic residues" evidence="3">
    <location>
        <begin position="1585"/>
        <end position="1607"/>
    </location>
</feature>
<feature type="compositionally biased region" description="Polar residues" evidence="3">
    <location>
        <begin position="1648"/>
        <end position="1666"/>
    </location>
</feature>
<dbReference type="Gene3D" id="3.50.50.60">
    <property type="entry name" value="FAD/NAD(P)-binding domain"/>
    <property type="match status" value="1"/>
</dbReference>
<accession>A0A7D9HBK1</accession>
<dbReference type="OrthoDB" id="20799at2759"/>
<organism evidence="5 6">
    <name type="scientific">Paramuricea clavata</name>
    <name type="common">Red gorgonian</name>
    <name type="synonym">Violescent sea-whip</name>
    <dbReference type="NCBI Taxonomy" id="317549"/>
    <lineage>
        <taxon>Eukaryota</taxon>
        <taxon>Metazoa</taxon>
        <taxon>Cnidaria</taxon>
        <taxon>Anthozoa</taxon>
        <taxon>Octocorallia</taxon>
        <taxon>Malacalcyonacea</taxon>
        <taxon>Plexauridae</taxon>
        <taxon>Paramuricea</taxon>
    </lineage>
</organism>
<feature type="compositionally biased region" description="Polar residues" evidence="3">
    <location>
        <begin position="626"/>
        <end position="636"/>
    </location>
</feature>
<proteinExistence type="predicted"/>
<dbReference type="PANTHER" id="PTHR23167">
    <property type="entry name" value="CALPONIN HOMOLOGY DOMAIN-CONTAINING PROTEIN DDB_G0272472-RELATED"/>
    <property type="match status" value="1"/>
</dbReference>
<reference evidence="5" key="1">
    <citation type="submission" date="2020-04" db="EMBL/GenBank/DDBJ databases">
        <authorList>
            <person name="Alioto T."/>
            <person name="Alioto T."/>
            <person name="Gomez Garrido J."/>
        </authorList>
    </citation>
    <scope>NUCLEOTIDE SEQUENCE</scope>
    <source>
        <strain evidence="5">A484AB</strain>
    </source>
</reference>
<comment type="caution">
    <text evidence="5">The sequence shown here is derived from an EMBL/GenBank/DDBJ whole genome shotgun (WGS) entry which is preliminary data.</text>
</comment>
<feature type="compositionally biased region" description="Basic and acidic residues" evidence="3">
    <location>
        <begin position="545"/>
        <end position="555"/>
    </location>
</feature>
<dbReference type="GO" id="GO:0005737">
    <property type="term" value="C:cytoplasm"/>
    <property type="evidence" value="ECO:0007669"/>
    <property type="project" value="UniProtKB-SubCell"/>
</dbReference>
<dbReference type="Proteomes" id="UP001152795">
    <property type="component" value="Unassembled WGS sequence"/>
</dbReference>
<evidence type="ECO:0000256" key="3">
    <source>
        <dbReference type="SAM" id="MobiDB-lite"/>
    </source>
</evidence>
<feature type="compositionally biased region" description="Basic residues" evidence="3">
    <location>
        <begin position="513"/>
        <end position="527"/>
    </location>
</feature>
<feature type="compositionally biased region" description="Basic and acidic residues" evidence="3">
    <location>
        <begin position="1526"/>
        <end position="1536"/>
    </location>
</feature>
<dbReference type="InterPro" id="IPR057494">
    <property type="entry name" value="Rossman_Mical"/>
</dbReference>
<evidence type="ECO:0000256" key="1">
    <source>
        <dbReference type="ARBA" id="ARBA00004496"/>
    </source>
</evidence>
<feature type="compositionally biased region" description="Basic and acidic residues" evidence="3">
    <location>
        <begin position="1623"/>
        <end position="1635"/>
    </location>
</feature>
<evidence type="ECO:0000256" key="2">
    <source>
        <dbReference type="ARBA" id="ARBA00022490"/>
    </source>
</evidence>
<sequence length="1721" mass="192603">MVVAKGKASNESTKLAEVLFDEFSTASDSVDILLSFHKLKAAVGAENVDNGRELYSILKSKLQSWKCKSLWDVLDARAKHKEYGNQKICEDLQVLVIGSGPIGLRTAIEIALLGAKVIVIEKRTCFSRNNVLHLWPFLIPDFRSLGAKRFYGKFCSGSLDHIGIRMLQCMLMKAALILGVQIYTGVTFEKVIEPTSECGWRCQVDPPFHPASQVDLDMVVGADGKKNVLPNFPQIEMRGSLAIGITLNLVYHGTKQEAAIPEISGLAYHFKPQFFDELYQTTGVRLENFVYYKGETHYFVMTAVKSSLLARGALLMDYPKPADLLASQNVNHERLIEYALDAVKFGTEGMLTDVEFVKNDRGKSDIAVFDFTSLKKAEHAARIVERKGHRLLLALVGDSLIEPFWPTGSGCARGVLSALDTAWMLRSFAMDRPPLQVLSERENIYKLLSATSVGNLRKKFEAYTINPSTRYVDLNLKRVKEVYHLYDSDDPVTADFRVASPSGVSSLLENTKRRMSVTKKTGRNRRKSSSDDLDEKKGRSRSRKSSSDDLDEKKDTKSRKKSIKQALRRKHSRDTDSELNDVTPNSKTKTKNKKLHSQSSESADEKEVRSRRQRKLGRTKSRDTDGSNNSLDTITESPKRVAKHKENAENKENSVLMKQRSTKRWRLFGGTKPKLRSFDKDTKSNSNENLAGKKEDGKKLKKDVEAQPLKNGSVALKERGAVPENRAEKGVPGSQAKKQVPENRAEKGVPGSQAKKQVPENRAEKGVFDSRAKKQVPENRAEKGLSQTNEHPKNGLARSTSKDATALSDRKTRTGVTPIKEPHTKATLRKVNSQESSPKPLRNSLRKPSELCATKDTGFTRSISSSPAPSPRVGQMKRTNSDIKQTERVFTSLRRAREEKRAEEKMELDEATSTRVTKEETGAEKENKRAKLDIKSSSVFDDFKSLSPAAQRTAPLLKTLTPDKKDLKYHDGGAVTAAAGIAAMLALTTPLAMDGQQTLKEFQLERQKILANSQVSVKEKIAFLNSTSSSNLKSRRDLISALDSADGSPKPVKRFFSFSTAQRNVKQKLQDDSHKSNTLPRKVFSRQSLQEKVFSAYNADIPSALDSAINILIKSYSFNEIQGTLKIMLNIFRCISKDPDDETPRRIFTDGQLFRSLVWDLNEAKLFMVVSGWMEIGSFIILSKTKTVHEPIRVLMQNYRQLWEKQALDTSCPQFVPPESAVKHRRRLSDDVFRDHIEHARDDGKDSGSHSGSDSGMGFSETASEHNLPAVIPIENDVTGGVAADVVTTKRTSQVLDPRMYLEASYAQGESDRDLNPSDYLNQSTAIPEHSTKNTPIPENPKVYQNKPESSQDQPSKPSTSKDHPSKSLKKHYWEILEEPTNIPQSPEGIQYAPSPQKRATLVDQKRLSFRGSKKVASIMPMDESFMDNDPDVPIENPSGPNSPGNDDPYSKPSDSEVSTQEESQDTKTSRKQRTQSKRRNELDDLFETLDFVSEALEPPRVVYENKATVDEHKPKKSRGAPKTTEASRRREEYTRSKLQGSSTEESTTKRTTRSQAVKERQLPRGTSVGNNGQQGTLRQQQATARDRKTGTRRQQSEVGEKPDTTRSKQRRNRTADQSTNEGLRRSRRIAESSNRKAVIVLDASGSPEESSADLNQAFVDSTLNESKQEAIVENGGVDHEKSAGRKKKVRRQSSIVKSNKSRMRTKRTGFKSRKDRSIDT</sequence>
<name>A0A7D9HBK1_PARCT</name>
<feature type="compositionally biased region" description="Basic residues" evidence="3">
    <location>
        <begin position="556"/>
        <end position="572"/>
    </location>
</feature>
<evidence type="ECO:0000259" key="4">
    <source>
        <dbReference type="Pfam" id="PF25413"/>
    </source>
</evidence>
<feature type="region of interest" description="Disordered" evidence="3">
    <location>
        <begin position="1380"/>
        <end position="1721"/>
    </location>
</feature>
<gene>
    <name evidence="5" type="ORF">PACLA_8A066585</name>
</gene>
<dbReference type="Pfam" id="PF25413">
    <property type="entry name" value="Rossman_Mical"/>
    <property type="match status" value="1"/>
</dbReference>
<keyword evidence="2" id="KW-0963">Cytoplasm</keyword>
<feature type="compositionally biased region" description="Low complexity" evidence="3">
    <location>
        <begin position="1249"/>
        <end position="1260"/>
    </location>
</feature>
<feature type="region of interest" description="Disordered" evidence="3">
    <location>
        <begin position="1239"/>
        <end position="1262"/>
    </location>
</feature>
<feature type="compositionally biased region" description="Basic and acidic residues" evidence="3">
    <location>
        <begin position="691"/>
        <end position="705"/>
    </location>
</feature>
<feature type="compositionally biased region" description="Polar residues" evidence="3">
    <location>
        <begin position="1568"/>
        <end position="1584"/>
    </location>
</feature>
<dbReference type="InterPro" id="IPR036188">
    <property type="entry name" value="FAD/NAD-bd_sf"/>
</dbReference>
<dbReference type="PANTHER" id="PTHR23167:SF54">
    <property type="entry name" value="[F-ACTIN]-MONOOXYGENASE MICAL"/>
    <property type="match status" value="1"/>
</dbReference>
<dbReference type="InterPro" id="IPR050540">
    <property type="entry name" value="F-actin_Monoox_Mical"/>
</dbReference>
<feature type="domain" description="[F-actin]-monooxygenase MICAL1-3-like Rossman" evidence="4">
    <location>
        <begin position="241"/>
        <end position="370"/>
    </location>
</feature>
<dbReference type="SUPFAM" id="SSF143503">
    <property type="entry name" value="PUG domain-like"/>
    <property type="match status" value="1"/>
</dbReference>
<protein>
    <submittedName>
        <fullName evidence="5">-methionine sulfoxide oxidase MICAL2-like isoform X1</fullName>
    </submittedName>
</protein>
<keyword evidence="6" id="KW-1185">Reference proteome</keyword>
<feature type="region of interest" description="Disordered" evidence="3">
    <location>
        <begin position="507"/>
        <end position="879"/>
    </location>
</feature>
<dbReference type="EMBL" id="CACRXK020000301">
    <property type="protein sequence ID" value="CAB3980549.1"/>
    <property type="molecule type" value="Genomic_DNA"/>
</dbReference>
<feature type="compositionally biased region" description="Polar residues" evidence="3">
    <location>
        <begin position="1347"/>
        <end position="1359"/>
    </location>
</feature>
<feature type="region of interest" description="Disordered" evidence="3">
    <location>
        <begin position="1307"/>
        <end position="1368"/>
    </location>
</feature>
<dbReference type="SUPFAM" id="SSF51905">
    <property type="entry name" value="FAD/NAD(P)-binding domain"/>
    <property type="match status" value="1"/>
</dbReference>
<dbReference type="InterPro" id="IPR036339">
    <property type="entry name" value="PUB-like_dom_sf"/>
</dbReference>
<comment type="subcellular location">
    <subcellularLocation>
        <location evidence="1">Cytoplasm</location>
    </subcellularLocation>
</comment>